<dbReference type="Pfam" id="PF03799">
    <property type="entry name" value="FtsQ_DivIB_C"/>
    <property type="match status" value="1"/>
</dbReference>
<dbReference type="AlphaFoldDB" id="A0A8J7M127"/>
<keyword evidence="2 9" id="KW-1003">Cell membrane</keyword>
<evidence type="ECO:0000256" key="6">
    <source>
        <dbReference type="ARBA" id="ARBA00022989"/>
    </source>
</evidence>
<keyword evidence="4 9" id="KW-0132">Cell division</keyword>
<dbReference type="InterPro" id="IPR034746">
    <property type="entry name" value="POTRA"/>
</dbReference>
<dbReference type="InterPro" id="IPR026579">
    <property type="entry name" value="FtsQ"/>
</dbReference>
<evidence type="ECO:0000313" key="13">
    <source>
        <dbReference type="Proteomes" id="UP000636888"/>
    </source>
</evidence>
<keyword evidence="3" id="KW-0997">Cell inner membrane</keyword>
<keyword evidence="5 9" id="KW-0812">Transmembrane</keyword>
<dbReference type="Pfam" id="PF08478">
    <property type="entry name" value="POTRA_1"/>
    <property type="match status" value="1"/>
</dbReference>
<evidence type="ECO:0000256" key="1">
    <source>
        <dbReference type="ARBA" id="ARBA00004370"/>
    </source>
</evidence>
<dbReference type="GO" id="GO:0043093">
    <property type="term" value="P:FtsZ-dependent cytokinesis"/>
    <property type="evidence" value="ECO:0007669"/>
    <property type="project" value="UniProtKB-UniRule"/>
</dbReference>
<evidence type="ECO:0000256" key="8">
    <source>
        <dbReference type="ARBA" id="ARBA00023306"/>
    </source>
</evidence>
<evidence type="ECO:0000256" key="9">
    <source>
        <dbReference type="HAMAP-Rule" id="MF_00911"/>
    </source>
</evidence>
<reference evidence="12" key="1">
    <citation type="submission" date="2020-12" db="EMBL/GenBank/DDBJ databases">
        <title>Geomonas sp. Red875, isolated from river sediment.</title>
        <authorList>
            <person name="Xu Z."/>
            <person name="Zhang Z."/>
            <person name="Masuda Y."/>
            <person name="Itoh H."/>
            <person name="Senoo K."/>
        </authorList>
    </citation>
    <scope>NUCLEOTIDE SEQUENCE</scope>
    <source>
        <strain evidence="12">Red875</strain>
    </source>
</reference>
<dbReference type="InterPro" id="IPR005548">
    <property type="entry name" value="Cell_div_FtsQ/DivIB_C"/>
</dbReference>
<evidence type="ECO:0000256" key="5">
    <source>
        <dbReference type="ARBA" id="ARBA00022692"/>
    </source>
</evidence>
<gene>
    <name evidence="9" type="primary">ftsQ</name>
    <name evidence="12" type="ORF">JFN93_18325</name>
</gene>
<dbReference type="GO" id="GO:0005886">
    <property type="term" value="C:plasma membrane"/>
    <property type="evidence" value="ECO:0007669"/>
    <property type="project" value="UniProtKB-SubCell"/>
</dbReference>
<comment type="similarity">
    <text evidence="9">Belongs to the FtsQ/DivIB family. FtsQ subfamily.</text>
</comment>
<dbReference type="PANTHER" id="PTHR35851">
    <property type="entry name" value="CELL DIVISION PROTEIN FTSQ"/>
    <property type="match status" value="1"/>
</dbReference>
<keyword evidence="8 9" id="KW-0131">Cell cycle</keyword>
<keyword evidence="6 9" id="KW-1133">Transmembrane helix</keyword>
<dbReference type="EMBL" id="JAEMHM010000016">
    <property type="protein sequence ID" value="MBJ6726672.1"/>
    <property type="molecule type" value="Genomic_DNA"/>
</dbReference>
<comment type="function">
    <text evidence="9">Essential cell division protein.</text>
</comment>
<keyword evidence="7 9" id="KW-0472">Membrane</keyword>
<dbReference type="PANTHER" id="PTHR35851:SF1">
    <property type="entry name" value="CELL DIVISION PROTEIN FTSQ"/>
    <property type="match status" value="1"/>
</dbReference>
<dbReference type="GO" id="GO:0032153">
    <property type="term" value="C:cell division site"/>
    <property type="evidence" value="ECO:0007669"/>
    <property type="project" value="UniProtKB-UniRule"/>
</dbReference>
<keyword evidence="13" id="KW-1185">Reference proteome</keyword>
<feature type="domain" description="POTRA" evidence="11">
    <location>
        <begin position="66"/>
        <end position="134"/>
    </location>
</feature>
<evidence type="ECO:0000313" key="12">
    <source>
        <dbReference type="EMBL" id="MBJ6726672.1"/>
    </source>
</evidence>
<evidence type="ECO:0000256" key="7">
    <source>
        <dbReference type="ARBA" id="ARBA00023136"/>
    </source>
</evidence>
<comment type="caution">
    <text evidence="12">The sequence shown here is derived from an EMBL/GenBank/DDBJ whole genome shotgun (WGS) entry which is preliminary data.</text>
</comment>
<evidence type="ECO:0000256" key="2">
    <source>
        <dbReference type="ARBA" id="ARBA00022475"/>
    </source>
</evidence>
<feature type="region of interest" description="Disordered" evidence="10">
    <location>
        <begin position="1"/>
        <end position="24"/>
    </location>
</feature>
<evidence type="ECO:0000259" key="11">
    <source>
        <dbReference type="PROSITE" id="PS51779"/>
    </source>
</evidence>
<sequence>MRDLHPRTRRQVPVNRVKKPPKERKPINWRPIIKGASKFVGGAALFAATGFGGMKLYRLIGVSNLLRLETIEVSPMRKLTRNEVVTLAGIKPGDPLYRISLKGVVDQLSRNPWIEQVHVRRYYPHTLSISLTEREPKAVANVGCLYYLDAKANLFKALAEGDRLDYPLVTGVSEEDLTKDPNGSRDAFLGALQVVDQLKAGTVFGLTDVSEIHYDKGYGYTLFTMQGGVPVKLGNGGFSEKLARFASIYKELQPQMHALDYVDLDYSDKIIVKKG</sequence>
<evidence type="ECO:0000256" key="10">
    <source>
        <dbReference type="SAM" id="MobiDB-lite"/>
    </source>
</evidence>
<dbReference type="Gene3D" id="3.40.50.11690">
    <property type="entry name" value="Cell division protein FtsQ/DivIB"/>
    <property type="match status" value="1"/>
</dbReference>
<organism evidence="12 13">
    <name type="scientific">Geomesophilobacter sediminis</name>
    <dbReference type="NCBI Taxonomy" id="2798584"/>
    <lineage>
        <taxon>Bacteria</taxon>
        <taxon>Pseudomonadati</taxon>
        <taxon>Thermodesulfobacteriota</taxon>
        <taxon>Desulfuromonadia</taxon>
        <taxon>Geobacterales</taxon>
        <taxon>Geobacteraceae</taxon>
        <taxon>Geomesophilobacter</taxon>
    </lineage>
</organism>
<proteinExistence type="inferred from homology"/>
<dbReference type="PROSITE" id="PS51779">
    <property type="entry name" value="POTRA"/>
    <property type="match status" value="1"/>
</dbReference>
<dbReference type="HAMAP" id="MF_00911">
    <property type="entry name" value="FtsQ_subfam"/>
    <property type="match status" value="1"/>
</dbReference>
<comment type="subcellular location">
    <subcellularLocation>
        <location evidence="9">Cell membrane</location>
        <topology evidence="9">Single-pass type II membrane protein</topology>
    </subcellularLocation>
    <subcellularLocation>
        <location evidence="1">Membrane</location>
    </subcellularLocation>
    <text evidence="9">Localizes to the division septum.</text>
</comment>
<accession>A0A8J7M127</accession>
<dbReference type="Gene3D" id="3.10.20.310">
    <property type="entry name" value="membrane protein fhac"/>
    <property type="match status" value="1"/>
</dbReference>
<evidence type="ECO:0000256" key="4">
    <source>
        <dbReference type="ARBA" id="ARBA00022618"/>
    </source>
</evidence>
<name>A0A8J7M127_9BACT</name>
<dbReference type="RefSeq" id="WP_199385584.1">
    <property type="nucleotide sequence ID" value="NZ_JAEMHM010000016.1"/>
</dbReference>
<dbReference type="Proteomes" id="UP000636888">
    <property type="component" value="Unassembled WGS sequence"/>
</dbReference>
<dbReference type="GO" id="GO:0090529">
    <property type="term" value="P:cell septum assembly"/>
    <property type="evidence" value="ECO:0007669"/>
    <property type="project" value="InterPro"/>
</dbReference>
<dbReference type="InterPro" id="IPR045335">
    <property type="entry name" value="FtsQ_C_sf"/>
</dbReference>
<evidence type="ECO:0000256" key="3">
    <source>
        <dbReference type="ARBA" id="ARBA00022519"/>
    </source>
</evidence>
<dbReference type="InterPro" id="IPR013685">
    <property type="entry name" value="POTRA_FtsQ_type"/>
</dbReference>
<protein>
    <recommendedName>
        <fullName evidence="9">Cell division protein FtsQ</fullName>
    </recommendedName>
</protein>